<gene>
    <name evidence="1" type="ORF">BLL52_4242</name>
</gene>
<dbReference type="InterPro" id="IPR010982">
    <property type="entry name" value="Lambda_DNA-bd_dom_sf"/>
</dbReference>
<dbReference type="Proteomes" id="UP000185911">
    <property type="component" value="Unassembled WGS sequence"/>
</dbReference>
<evidence type="ECO:0000313" key="2">
    <source>
        <dbReference type="Proteomes" id="UP000185911"/>
    </source>
</evidence>
<organism evidence="1 2">
    <name type="scientific">Rhodoferax antarcticus ANT.BR</name>
    <dbReference type="NCBI Taxonomy" id="1111071"/>
    <lineage>
        <taxon>Bacteria</taxon>
        <taxon>Pseudomonadati</taxon>
        <taxon>Pseudomonadota</taxon>
        <taxon>Betaproteobacteria</taxon>
        <taxon>Burkholderiales</taxon>
        <taxon>Comamonadaceae</taxon>
        <taxon>Rhodoferax</taxon>
    </lineage>
</organism>
<reference evidence="1 2" key="1">
    <citation type="submission" date="2017-01" db="EMBL/GenBank/DDBJ databases">
        <title>Genome sequence of Rhodoferax antarcticus ANT.BR, a psychrophilic purple nonsulfur bacterium from an Antarctic microbial mat.</title>
        <authorList>
            <person name="Baker J."/>
            <person name="Riester C."/>
            <person name="Skinner B."/>
            <person name="Newell A."/>
            <person name="Swingley W."/>
            <person name="Madigan M."/>
            <person name="Jung D."/>
            <person name="Asao M."/>
            <person name="Chen M."/>
            <person name="Loughlin P."/>
            <person name="Pan H."/>
            <person name="Lin S."/>
            <person name="Li N."/>
            <person name="Shaw J."/>
            <person name="Prado M."/>
            <person name="Sherman C."/>
            <person name="Li X."/>
            <person name="Tang J."/>
            <person name="Blankenship R."/>
            <person name="Zhao T."/>
            <person name="Touchman J."/>
            <person name="Sattley M."/>
        </authorList>
    </citation>
    <scope>NUCLEOTIDE SEQUENCE [LARGE SCALE GENOMIC DNA]</scope>
    <source>
        <strain evidence="1 2">ANT.BR</strain>
    </source>
</reference>
<evidence type="ECO:0008006" key="3">
    <source>
        <dbReference type="Google" id="ProtNLM"/>
    </source>
</evidence>
<proteinExistence type="predicted"/>
<dbReference type="EMBL" id="MSYM01000020">
    <property type="protein sequence ID" value="OLP04499.1"/>
    <property type="molecule type" value="Genomic_DNA"/>
</dbReference>
<comment type="caution">
    <text evidence="1">The sequence shown here is derived from an EMBL/GenBank/DDBJ whole genome shotgun (WGS) entry which is preliminary data.</text>
</comment>
<keyword evidence="2" id="KW-1185">Reference proteome</keyword>
<evidence type="ECO:0000313" key="1">
    <source>
        <dbReference type="EMBL" id="OLP04499.1"/>
    </source>
</evidence>
<sequence length="78" mass="8720">MGEAMSDGKMVPPPEQVKATREAIQIVLGLKITAAQDWCAAALHTSRRSFQQWETGDRSMHPAFFELLKIKVALIEHT</sequence>
<dbReference type="AlphaFoldDB" id="A0A1Q8Y945"/>
<protein>
    <recommendedName>
        <fullName evidence="3">XRE family transcriptional regulator</fullName>
    </recommendedName>
</protein>
<dbReference type="Gene3D" id="1.10.260.40">
    <property type="entry name" value="lambda repressor-like DNA-binding domains"/>
    <property type="match status" value="1"/>
</dbReference>
<dbReference type="GO" id="GO:0003677">
    <property type="term" value="F:DNA binding"/>
    <property type="evidence" value="ECO:0007669"/>
    <property type="project" value="InterPro"/>
</dbReference>
<name>A0A1Q8Y945_9BURK</name>
<accession>A0A1Q8Y945</accession>
<dbReference type="RefSeq" id="WP_075588271.1">
    <property type="nucleotide sequence ID" value="NZ_MSYM01000020.1"/>
</dbReference>